<keyword evidence="2" id="KW-1003">Cell membrane</keyword>
<evidence type="ECO:0000256" key="5">
    <source>
        <dbReference type="ARBA" id="ARBA00023136"/>
    </source>
</evidence>
<comment type="caution">
    <text evidence="7">The sequence shown here is derived from an EMBL/GenBank/DDBJ whole genome shotgun (WGS) entry which is preliminary data.</text>
</comment>
<name>A0A268NY59_SHOCL</name>
<evidence type="ECO:0000256" key="4">
    <source>
        <dbReference type="ARBA" id="ARBA00022989"/>
    </source>
</evidence>
<dbReference type="InterPro" id="IPR019108">
    <property type="entry name" value="Caa3_assmbl_CtaG-rel"/>
</dbReference>
<evidence type="ECO:0000256" key="3">
    <source>
        <dbReference type="ARBA" id="ARBA00022692"/>
    </source>
</evidence>
<dbReference type="AlphaFoldDB" id="A0A268NY59"/>
<reference evidence="7 8" key="1">
    <citation type="submission" date="2017-07" db="EMBL/GenBank/DDBJ databases">
        <title>Isolation and whole genome analysis of endospore-forming bacteria from heroin.</title>
        <authorList>
            <person name="Kalinowski J."/>
            <person name="Ahrens B."/>
            <person name="Al-Dilaimi A."/>
            <person name="Winkler A."/>
            <person name="Wibberg D."/>
            <person name="Schleenbecker U."/>
            <person name="Ruckert C."/>
            <person name="Wolfel R."/>
            <person name="Grass G."/>
        </authorList>
    </citation>
    <scope>NUCLEOTIDE SEQUENCE [LARGE SCALE GENOMIC DNA]</scope>
    <source>
        <strain evidence="7 8">7539</strain>
    </source>
</reference>
<accession>A0A268NY59</accession>
<feature type="transmembrane region" description="Helical" evidence="6">
    <location>
        <begin position="50"/>
        <end position="68"/>
    </location>
</feature>
<evidence type="ECO:0008006" key="9">
    <source>
        <dbReference type="Google" id="ProtNLM"/>
    </source>
</evidence>
<evidence type="ECO:0000256" key="2">
    <source>
        <dbReference type="ARBA" id="ARBA00022475"/>
    </source>
</evidence>
<feature type="transmembrane region" description="Helical" evidence="6">
    <location>
        <begin position="189"/>
        <end position="211"/>
    </location>
</feature>
<evidence type="ECO:0000313" key="8">
    <source>
        <dbReference type="Proteomes" id="UP000216207"/>
    </source>
</evidence>
<keyword evidence="3 6" id="KW-0812">Transmembrane</keyword>
<evidence type="ECO:0000313" key="7">
    <source>
        <dbReference type="EMBL" id="PAE88443.1"/>
    </source>
</evidence>
<feature type="transmembrane region" description="Helical" evidence="6">
    <location>
        <begin position="231"/>
        <end position="250"/>
    </location>
</feature>
<evidence type="ECO:0000256" key="6">
    <source>
        <dbReference type="SAM" id="Phobius"/>
    </source>
</evidence>
<feature type="transmembrane region" description="Helical" evidence="6">
    <location>
        <begin position="12"/>
        <end position="38"/>
    </location>
</feature>
<sequence>MNHPAMANELEWFFAQLLLTLPFVGAFVFYIVAALLSYRTRKPWPLYRTLIWIAGCFAAYLAVAGPIAEKAHTDFAFHMIGHLLLGMLAPLLMALAAPVTLLVRTLPVPMAKGVSQLLRSKIPQVIADPSVASLLNIGALWLLYTTSLFAFMHAHPFLYFLIHIHVFLAGYMFTISMIYIDPVSHRKPFLYRAIVLVIALAGHGILSKWIYANPPVGVAPEQAQTGAMLMYYGGDAIDLLLLVVFCFQWYKATRRSARASLLLQENSRANI</sequence>
<feature type="transmembrane region" description="Helical" evidence="6">
    <location>
        <begin position="80"/>
        <end position="104"/>
    </location>
</feature>
<dbReference type="Proteomes" id="UP000216207">
    <property type="component" value="Unassembled WGS sequence"/>
</dbReference>
<organism evidence="7 8">
    <name type="scientific">Shouchella clausii</name>
    <name type="common">Alkalihalobacillus clausii</name>
    <dbReference type="NCBI Taxonomy" id="79880"/>
    <lineage>
        <taxon>Bacteria</taxon>
        <taxon>Bacillati</taxon>
        <taxon>Bacillota</taxon>
        <taxon>Bacilli</taxon>
        <taxon>Bacillales</taxon>
        <taxon>Bacillaceae</taxon>
        <taxon>Shouchella</taxon>
    </lineage>
</organism>
<comment type="subcellular location">
    <subcellularLocation>
        <location evidence="1">Cell membrane</location>
        <topology evidence="1">Multi-pass membrane protein</topology>
    </subcellularLocation>
</comment>
<evidence type="ECO:0000256" key="1">
    <source>
        <dbReference type="ARBA" id="ARBA00004651"/>
    </source>
</evidence>
<keyword evidence="5 6" id="KW-0472">Membrane</keyword>
<feature type="transmembrane region" description="Helical" evidence="6">
    <location>
        <begin position="156"/>
        <end position="180"/>
    </location>
</feature>
<dbReference type="Pfam" id="PF09678">
    <property type="entry name" value="Caa3_CtaG"/>
    <property type="match status" value="1"/>
</dbReference>
<protein>
    <recommendedName>
        <fullName evidence="9">Cytochrome c oxidase assembly protein</fullName>
    </recommendedName>
</protein>
<dbReference type="EMBL" id="NPCC01000015">
    <property type="protein sequence ID" value="PAE88443.1"/>
    <property type="molecule type" value="Genomic_DNA"/>
</dbReference>
<proteinExistence type="predicted"/>
<feature type="transmembrane region" description="Helical" evidence="6">
    <location>
        <begin position="125"/>
        <end position="144"/>
    </location>
</feature>
<gene>
    <name evidence="7" type="ORF">CHH72_12435</name>
</gene>
<dbReference type="GO" id="GO:0005886">
    <property type="term" value="C:plasma membrane"/>
    <property type="evidence" value="ECO:0007669"/>
    <property type="project" value="UniProtKB-SubCell"/>
</dbReference>
<dbReference type="RefSeq" id="WP_095294065.1">
    <property type="nucleotide sequence ID" value="NZ_JAUPFF010000004.1"/>
</dbReference>
<keyword evidence="4 6" id="KW-1133">Transmembrane helix</keyword>